<evidence type="ECO:0000313" key="1">
    <source>
        <dbReference type="EMBL" id="MDD7970201.1"/>
    </source>
</evidence>
<evidence type="ECO:0000313" key="2">
    <source>
        <dbReference type="Proteomes" id="UP001431784"/>
    </source>
</evidence>
<dbReference type="RefSeq" id="WP_274350773.1">
    <property type="nucleotide sequence ID" value="NZ_JAQZSM010000002.1"/>
</dbReference>
<reference evidence="1" key="1">
    <citation type="submission" date="2023-02" db="EMBL/GenBank/DDBJ databases">
        <title>Description of Roseinatronobacter alkalisoli sp. nov., an alkaliphilic bacerium isolated from soda soil.</title>
        <authorList>
            <person name="Wei W."/>
        </authorList>
    </citation>
    <scope>NUCLEOTIDE SEQUENCE</scope>
    <source>
        <strain evidence="1">HJB301</strain>
    </source>
</reference>
<sequence length="57" mass="6573">MSIFHNPVDNSRIGSMLAAMRGVKQAEPDQHDKIDARLERVSHELDARLPCRGYFRH</sequence>
<name>A0ABT5T734_9RHOB</name>
<proteinExistence type="predicted"/>
<accession>A0ABT5T734</accession>
<dbReference type="Proteomes" id="UP001431784">
    <property type="component" value="Unassembled WGS sequence"/>
</dbReference>
<evidence type="ECO:0008006" key="3">
    <source>
        <dbReference type="Google" id="ProtNLM"/>
    </source>
</evidence>
<keyword evidence="2" id="KW-1185">Reference proteome</keyword>
<dbReference type="EMBL" id="JAQZSM010000002">
    <property type="protein sequence ID" value="MDD7970201.1"/>
    <property type="molecule type" value="Genomic_DNA"/>
</dbReference>
<gene>
    <name evidence="1" type="ORF">PUT78_03730</name>
</gene>
<organism evidence="1 2">
    <name type="scientific">Roseinatronobacter alkalisoli</name>
    <dbReference type="NCBI Taxonomy" id="3028235"/>
    <lineage>
        <taxon>Bacteria</taxon>
        <taxon>Pseudomonadati</taxon>
        <taxon>Pseudomonadota</taxon>
        <taxon>Alphaproteobacteria</taxon>
        <taxon>Rhodobacterales</taxon>
        <taxon>Paracoccaceae</taxon>
        <taxon>Roseinatronobacter</taxon>
    </lineage>
</organism>
<protein>
    <recommendedName>
        <fullName evidence="3">DUF3563 domain-containing protein</fullName>
    </recommendedName>
</protein>
<comment type="caution">
    <text evidence="1">The sequence shown here is derived from an EMBL/GenBank/DDBJ whole genome shotgun (WGS) entry which is preliminary data.</text>
</comment>